<accession>A0ABQ5FZ64</accession>
<dbReference type="PANTHER" id="PTHR45786:SF74">
    <property type="entry name" value="ATP-DEPENDENT DNA HELICASE"/>
    <property type="match status" value="1"/>
</dbReference>
<reference evidence="2" key="2">
    <citation type="submission" date="2022-01" db="EMBL/GenBank/DDBJ databases">
        <authorList>
            <person name="Yamashiro T."/>
            <person name="Shiraishi A."/>
            <person name="Satake H."/>
            <person name="Nakayama K."/>
        </authorList>
    </citation>
    <scope>NUCLEOTIDE SEQUENCE</scope>
</reference>
<protein>
    <submittedName>
        <fullName evidence="2">DNA helicase</fullName>
    </submittedName>
</protein>
<keyword evidence="3" id="KW-1185">Reference proteome</keyword>
<name>A0ABQ5FZ64_9ASTR</name>
<organism evidence="2 3">
    <name type="scientific">Tanacetum coccineum</name>
    <dbReference type="NCBI Taxonomy" id="301880"/>
    <lineage>
        <taxon>Eukaryota</taxon>
        <taxon>Viridiplantae</taxon>
        <taxon>Streptophyta</taxon>
        <taxon>Embryophyta</taxon>
        <taxon>Tracheophyta</taxon>
        <taxon>Spermatophyta</taxon>
        <taxon>Magnoliopsida</taxon>
        <taxon>eudicotyledons</taxon>
        <taxon>Gunneridae</taxon>
        <taxon>Pentapetalae</taxon>
        <taxon>asterids</taxon>
        <taxon>campanulids</taxon>
        <taxon>Asterales</taxon>
        <taxon>Asteraceae</taxon>
        <taxon>Asteroideae</taxon>
        <taxon>Anthemideae</taxon>
        <taxon>Anthemidinae</taxon>
        <taxon>Tanacetum</taxon>
    </lineage>
</organism>
<sequence>MEHIRAYNQMFAMMSFGAKVNDSVNKERVPYVFKISGQIYHWIGSLCPKEGNHPLFLQLYIYDTCNEVSNRMRHFSGVGESAINLEIVQGEIPTFKIRLYNITDTRGYELPTADLLGGIVFEDGPRTRVLPRIAVEASGWQRQRKKSHDERVLQIPVASACEGVWAYLQGWQAFNSTWSRGDRKGIVVSSKIILLRTFTGRPRYMYSHYLDALAICRSLGNPQFFITFTCNVKCPEIKRHMAQYLELTPADRADVVCRVFEQKLKEFLPFLKEVKTFGNVSTGPVELPAQVQRGESKLDNCDVVPSNRTLCLAFEGWSMLIKYLFKYISKGRDRILAKISNSDESTTTTCNRPHIDEIQNYVDARFICPYDACWRIFDFLIHSQEPAV</sequence>
<evidence type="ECO:0000313" key="2">
    <source>
        <dbReference type="EMBL" id="GJT67837.1"/>
    </source>
</evidence>
<keyword evidence="2" id="KW-0547">Nucleotide-binding</keyword>
<reference evidence="2" key="1">
    <citation type="journal article" date="2022" name="Int. J. Mol. Sci.">
        <title>Draft Genome of Tanacetum Coccineum: Genomic Comparison of Closely Related Tanacetum-Family Plants.</title>
        <authorList>
            <person name="Yamashiro T."/>
            <person name="Shiraishi A."/>
            <person name="Nakayama K."/>
            <person name="Satake H."/>
        </authorList>
    </citation>
    <scope>NUCLEOTIDE SEQUENCE</scope>
</reference>
<keyword evidence="2" id="KW-0347">Helicase</keyword>
<dbReference type="PANTHER" id="PTHR45786">
    <property type="entry name" value="DNA BINDING PROTEIN-LIKE"/>
    <property type="match status" value="1"/>
</dbReference>
<proteinExistence type="predicted"/>
<dbReference type="Pfam" id="PF14214">
    <property type="entry name" value="Helitron_like_N"/>
    <property type="match status" value="1"/>
</dbReference>
<feature type="domain" description="Helitron helicase-like" evidence="1">
    <location>
        <begin position="188"/>
        <end position="281"/>
    </location>
</feature>
<dbReference type="EMBL" id="BQNB010017843">
    <property type="protein sequence ID" value="GJT67837.1"/>
    <property type="molecule type" value="Genomic_DNA"/>
</dbReference>
<comment type="caution">
    <text evidence="2">The sequence shown here is derived from an EMBL/GenBank/DDBJ whole genome shotgun (WGS) entry which is preliminary data.</text>
</comment>
<evidence type="ECO:0000313" key="3">
    <source>
        <dbReference type="Proteomes" id="UP001151760"/>
    </source>
</evidence>
<dbReference type="Proteomes" id="UP001151760">
    <property type="component" value="Unassembled WGS sequence"/>
</dbReference>
<keyword evidence="2" id="KW-0378">Hydrolase</keyword>
<gene>
    <name evidence="2" type="ORF">Tco_1019317</name>
</gene>
<evidence type="ECO:0000259" key="1">
    <source>
        <dbReference type="Pfam" id="PF14214"/>
    </source>
</evidence>
<dbReference type="GO" id="GO:0004386">
    <property type="term" value="F:helicase activity"/>
    <property type="evidence" value="ECO:0007669"/>
    <property type="project" value="UniProtKB-KW"/>
</dbReference>
<keyword evidence="2" id="KW-0067">ATP-binding</keyword>
<dbReference type="InterPro" id="IPR025476">
    <property type="entry name" value="Helitron_helicase-like"/>
</dbReference>